<dbReference type="RefSeq" id="WP_110321085.1">
    <property type="nucleotide sequence ID" value="NZ_QJKD01000001.1"/>
</dbReference>
<keyword evidence="1" id="KW-1133">Transmembrane helix</keyword>
<dbReference type="InterPro" id="IPR046664">
    <property type="entry name" value="DUF6773"/>
</dbReference>
<sequence>MKSLFKKRIVDERMELQSLRNARKSWNFLLLATGFCLLAELHLLQWELKYIAPQAVVVLAASVYNLFLDARDGNIYTAENANRKKLFLLYFISSLAASLIIAYSFYVRYSLTIAVISFLLLFFFMFGLMYLVDSLIFRIGKKRAFKDSEEEE</sequence>
<dbReference type="GeneID" id="86059405"/>
<dbReference type="Pfam" id="PF20563">
    <property type="entry name" value="DUF6773"/>
    <property type="match status" value="1"/>
</dbReference>
<keyword evidence="1" id="KW-0812">Transmembrane</keyword>
<gene>
    <name evidence="2" type="ORF">DFR60_10145</name>
</gene>
<dbReference type="EMBL" id="QJKD01000001">
    <property type="protein sequence ID" value="PXX56741.1"/>
    <property type="molecule type" value="Genomic_DNA"/>
</dbReference>
<protein>
    <submittedName>
        <fullName evidence="2">Uncharacterized protein</fullName>
    </submittedName>
</protein>
<feature type="transmembrane region" description="Helical" evidence="1">
    <location>
        <begin position="112"/>
        <end position="132"/>
    </location>
</feature>
<feature type="transmembrane region" description="Helical" evidence="1">
    <location>
        <begin position="26"/>
        <end position="44"/>
    </location>
</feature>
<proteinExistence type="predicted"/>
<keyword evidence="3" id="KW-1185">Reference proteome</keyword>
<feature type="transmembrane region" description="Helical" evidence="1">
    <location>
        <begin position="50"/>
        <end position="67"/>
    </location>
</feature>
<organism evidence="2 3">
    <name type="scientific">Hungatella effluvii</name>
    <dbReference type="NCBI Taxonomy" id="1096246"/>
    <lineage>
        <taxon>Bacteria</taxon>
        <taxon>Bacillati</taxon>
        <taxon>Bacillota</taxon>
        <taxon>Clostridia</taxon>
        <taxon>Lachnospirales</taxon>
        <taxon>Lachnospiraceae</taxon>
        <taxon>Hungatella</taxon>
    </lineage>
</organism>
<evidence type="ECO:0000313" key="3">
    <source>
        <dbReference type="Proteomes" id="UP000248057"/>
    </source>
</evidence>
<evidence type="ECO:0000256" key="1">
    <source>
        <dbReference type="SAM" id="Phobius"/>
    </source>
</evidence>
<comment type="caution">
    <text evidence="2">The sequence shown here is derived from an EMBL/GenBank/DDBJ whole genome shotgun (WGS) entry which is preliminary data.</text>
</comment>
<dbReference type="AlphaFoldDB" id="A0A2V3YBG2"/>
<reference evidence="2 3" key="1">
    <citation type="submission" date="2018-05" db="EMBL/GenBank/DDBJ databases">
        <title>Genomic Encyclopedia of Type Strains, Phase IV (KMG-IV): sequencing the most valuable type-strain genomes for metagenomic binning, comparative biology and taxonomic classification.</title>
        <authorList>
            <person name="Goeker M."/>
        </authorList>
    </citation>
    <scope>NUCLEOTIDE SEQUENCE [LARGE SCALE GENOMIC DNA]</scope>
    <source>
        <strain evidence="2 3">DSM 24995</strain>
    </source>
</reference>
<evidence type="ECO:0000313" key="2">
    <source>
        <dbReference type="EMBL" id="PXX56741.1"/>
    </source>
</evidence>
<dbReference type="Proteomes" id="UP000248057">
    <property type="component" value="Unassembled WGS sequence"/>
</dbReference>
<keyword evidence="1" id="KW-0472">Membrane</keyword>
<accession>A0A2V3YBG2</accession>
<feature type="transmembrane region" description="Helical" evidence="1">
    <location>
        <begin position="87"/>
        <end position="106"/>
    </location>
</feature>
<name>A0A2V3YBG2_9FIRM</name>